<evidence type="ECO:0000313" key="2">
    <source>
        <dbReference type="Proteomes" id="UP000382577"/>
    </source>
</evidence>
<dbReference type="AlphaFoldDB" id="A0A5E4SM68"/>
<accession>A0A5E4SM68</accession>
<gene>
    <name evidence="1" type="ORF">PFI31113_00794</name>
</gene>
<protein>
    <submittedName>
        <fullName evidence="1">Uncharacterized protein</fullName>
    </submittedName>
</protein>
<reference evidence="1 2" key="1">
    <citation type="submission" date="2019-08" db="EMBL/GenBank/DDBJ databases">
        <authorList>
            <person name="Peeters C."/>
        </authorList>
    </citation>
    <scope>NUCLEOTIDE SEQUENCE [LARGE SCALE GENOMIC DNA]</scope>
    <source>
        <strain evidence="1 2">LMG 31113</strain>
    </source>
</reference>
<name>A0A5E4SM68_9BURK</name>
<proteinExistence type="predicted"/>
<dbReference type="EMBL" id="CABPRW010000002">
    <property type="protein sequence ID" value="VVD74979.1"/>
    <property type="molecule type" value="Genomic_DNA"/>
</dbReference>
<organism evidence="1 2">
    <name type="scientific">Pandoraea fibrosis</name>
    <dbReference type="NCBI Taxonomy" id="1891094"/>
    <lineage>
        <taxon>Bacteria</taxon>
        <taxon>Pseudomonadati</taxon>
        <taxon>Pseudomonadota</taxon>
        <taxon>Betaproteobacteria</taxon>
        <taxon>Burkholderiales</taxon>
        <taxon>Burkholderiaceae</taxon>
        <taxon>Pandoraea</taxon>
    </lineage>
</organism>
<sequence>MAESAATYGLSVDRILDLWERYPGAEFADQLRAASAALTPPAKVGGDEREALIQSLKNAQEWIAASRDRCDEIDGARWDALQRVIDFLARAALSADSGKNAERYRWLRARVFADRGLDGLAYFALPLPEPVRNPMSGLVAQHFDEAIDAAIAAKAKGDA</sequence>
<dbReference type="Proteomes" id="UP000382577">
    <property type="component" value="Unassembled WGS sequence"/>
</dbReference>
<dbReference type="RefSeq" id="WP_191623281.1">
    <property type="nucleotide sequence ID" value="NZ_CABPRW010000002.1"/>
</dbReference>
<evidence type="ECO:0000313" key="1">
    <source>
        <dbReference type="EMBL" id="VVD74979.1"/>
    </source>
</evidence>